<dbReference type="AlphaFoldDB" id="A0A0G0LG78"/>
<evidence type="ECO:0000313" key="1">
    <source>
        <dbReference type="EMBL" id="KKQ90883.1"/>
    </source>
</evidence>
<name>A0A0G0LG78_9BACT</name>
<dbReference type="Proteomes" id="UP000033862">
    <property type="component" value="Unassembled WGS sequence"/>
</dbReference>
<gene>
    <name evidence="1" type="ORF">UT15_C0003G0058</name>
</gene>
<evidence type="ECO:0008006" key="3">
    <source>
        <dbReference type="Google" id="ProtNLM"/>
    </source>
</evidence>
<reference evidence="1 2" key="1">
    <citation type="journal article" date="2015" name="Nature">
        <title>rRNA introns, odd ribosomes, and small enigmatic genomes across a large radiation of phyla.</title>
        <authorList>
            <person name="Brown C.T."/>
            <person name="Hug L.A."/>
            <person name="Thomas B.C."/>
            <person name="Sharon I."/>
            <person name="Castelle C.J."/>
            <person name="Singh A."/>
            <person name="Wilkins M.J."/>
            <person name="Williams K.H."/>
            <person name="Banfield J.F."/>
        </authorList>
    </citation>
    <scope>NUCLEOTIDE SEQUENCE [LARGE SCALE GENOMIC DNA]</scope>
</reference>
<evidence type="ECO:0000313" key="2">
    <source>
        <dbReference type="Proteomes" id="UP000033862"/>
    </source>
</evidence>
<dbReference type="STRING" id="1618332.UT15_C0003G0058"/>
<sequence>MTLKEEVLNVLGNRPCSISELENEVEAKPKGVIGTVITQLEISGQVYFRNGRYHIKGA</sequence>
<proteinExistence type="predicted"/>
<comment type="caution">
    <text evidence="1">The sequence shown here is derived from an EMBL/GenBank/DDBJ whole genome shotgun (WGS) entry which is preliminary data.</text>
</comment>
<protein>
    <recommendedName>
        <fullName evidence="3">DprA winged helix domain-containing protein</fullName>
    </recommendedName>
</protein>
<dbReference type="EMBL" id="LBVS01000003">
    <property type="protein sequence ID" value="KKQ90883.1"/>
    <property type="molecule type" value="Genomic_DNA"/>
</dbReference>
<organism evidence="1 2">
    <name type="scientific">Berkelbacteria bacterium GW2011_GWA1_39_10</name>
    <dbReference type="NCBI Taxonomy" id="1618332"/>
    <lineage>
        <taxon>Bacteria</taxon>
        <taxon>Candidatus Berkelbacteria</taxon>
    </lineage>
</organism>
<accession>A0A0G0LG78</accession>